<dbReference type="NCBIfam" id="TIGR00200">
    <property type="entry name" value="cinA_nterm"/>
    <property type="match status" value="1"/>
</dbReference>
<dbReference type="STRING" id="683125.SAMN05660206_11362"/>
<comment type="similarity">
    <text evidence="1">Belongs to the CinA family.</text>
</comment>
<dbReference type="InterPro" id="IPR041424">
    <property type="entry name" value="CinA_KH"/>
</dbReference>
<dbReference type="OrthoDB" id="9801454at2"/>
<dbReference type="AlphaFoldDB" id="A0A1I6VF42"/>
<dbReference type="Gene3D" id="3.30.70.2860">
    <property type="match status" value="1"/>
</dbReference>
<dbReference type="NCBIfam" id="TIGR00199">
    <property type="entry name" value="PncC_domain"/>
    <property type="match status" value="1"/>
</dbReference>
<dbReference type="Pfam" id="PF18146">
    <property type="entry name" value="CinA_KH"/>
    <property type="match status" value="1"/>
</dbReference>
<dbReference type="HAMAP" id="MF_00226_B">
    <property type="entry name" value="CinA_B"/>
    <property type="match status" value="1"/>
</dbReference>
<dbReference type="PIRSF" id="PIRSF006728">
    <property type="entry name" value="CinA"/>
    <property type="match status" value="1"/>
</dbReference>
<dbReference type="RefSeq" id="WP_093367224.1">
    <property type="nucleotide sequence ID" value="NZ_FOZZ01000013.1"/>
</dbReference>
<dbReference type="SUPFAM" id="SSF53218">
    <property type="entry name" value="Molybdenum cofactor biosynthesis proteins"/>
    <property type="match status" value="1"/>
</dbReference>
<evidence type="ECO:0000313" key="3">
    <source>
        <dbReference type="EMBL" id="SFT12363.1"/>
    </source>
</evidence>
<protein>
    <recommendedName>
        <fullName evidence="1">CinA-like protein</fullName>
    </recommendedName>
</protein>
<dbReference type="Gene3D" id="3.40.980.10">
    <property type="entry name" value="MoaB/Mog-like domain"/>
    <property type="match status" value="1"/>
</dbReference>
<evidence type="ECO:0000259" key="2">
    <source>
        <dbReference type="SMART" id="SM00852"/>
    </source>
</evidence>
<dbReference type="PANTHER" id="PTHR13939:SF0">
    <property type="entry name" value="NMN AMIDOHYDROLASE-LIKE PROTEIN YFAY"/>
    <property type="match status" value="1"/>
</dbReference>
<dbReference type="Proteomes" id="UP000198785">
    <property type="component" value="Unassembled WGS sequence"/>
</dbReference>
<dbReference type="InterPro" id="IPR036425">
    <property type="entry name" value="MoaB/Mog-like_dom_sf"/>
</dbReference>
<dbReference type="SMART" id="SM00852">
    <property type="entry name" value="MoCF_biosynth"/>
    <property type="match status" value="1"/>
</dbReference>
<organism evidence="3 4">
    <name type="scientific">Sphingobacterium wenxiniae</name>
    <dbReference type="NCBI Taxonomy" id="683125"/>
    <lineage>
        <taxon>Bacteria</taxon>
        <taxon>Pseudomonadati</taxon>
        <taxon>Bacteroidota</taxon>
        <taxon>Sphingobacteriia</taxon>
        <taxon>Sphingobacteriales</taxon>
        <taxon>Sphingobacteriaceae</taxon>
        <taxon>Sphingobacterium</taxon>
    </lineage>
</organism>
<dbReference type="Pfam" id="PF02464">
    <property type="entry name" value="CinA"/>
    <property type="match status" value="1"/>
</dbReference>
<dbReference type="CDD" id="cd00885">
    <property type="entry name" value="cinA"/>
    <property type="match status" value="1"/>
</dbReference>
<feature type="domain" description="MoaB/Mog" evidence="2">
    <location>
        <begin position="4"/>
        <end position="172"/>
    </location>
</feature>
<dbReference type="EMBL" id="FOZZ01000013">
    <property type="protein sequence ID" value="SFT12363.1"/>
    <property type="molecule type" value="Genomic_DNA"/>
</dbReference>
<proteinExistence type="inferred from homology"/>
<dbReference type="NCBIfam" id="NF001813">
    <property type="entry name" value="PRK00549.1"/>
    <property type="match status" value="1"/>
</dbReference>
<evidence type="ECO:0000313" key="4">
    <source>
        <dbReference type="Proteomes" id="UP000198785"/>
    </source>
</evidence>
<dbReference type="InterPro" id="IPR008135">
    <property type="entry name" value="Competence-induced_CinA"/>
</dbReference>
<accession>A0A1I6VF42</accession>
<keyword evidence="4" id="KW-1185">Reference proteome</keyword>
<dbReference type="InterPro" id="IPR008136">
    <property type="entry name" value="CinA_C"/>
</dbReference>
<sequence>MKAEIITIGDEILNGQIVDTNSAWIAQRLAPLQIHLVQITSISDTKTAIIDALTNAAERANLIIVTGGLGPTKDDVTKHAAATYFNTTLINDTKVLEHVRGIFRNAGFEEMPAMNVHQADVLANAKILFNDVGTAPGMWVAKDGKFFAFLPGVPFEMKFLIENRVIPELSGIKSETTVHNAYILTTGIGESHLADRIADIEEDLPEHIHLAYLPKIGMVKLRLTAVGNNQSILEEETQLFVERIVSRVGKHVLATEDIGFEEVLVKRFTEAGCTLATAESCTGGAIASLITSVPGASAMFNGAVVAYANAAKMHMLGVEEETLKSFGAVSESTVRQMAEGAKSHLGTDYAIATSGIAGPGGGTAEKPVGTVWVAVAGRQATEARVFYFKNDRMVNIERSVTASLQMLWDLFQKEQ</sequence>
<dbReference type="InterPro" id="IPR050101">
    <property type="entry name" value="CinA"/>
</dbReference>
<reference evidence="3 4" key="1">
    <citation type="submission" date="2016-10" db="EMBL/GenBank/DDBJ databases">
        <authorList>
            <person name="de Groot N.N."/>
        </authorList>
    </citation>
    <scope>NUCLEOTIDE SEQUENCE [LARGE SCALE GENOMIC DNA]</scope>
    <source>
        <strain evidence="3 4">DSM 22789</strain>
    </source>
</reference>
<dbReference type="Gene3D" id="3.90.950.20">
    <property type="entry name" value="CinA-like"/>
    <property type="match status" value="1"/>
</dbReference>
<gene>
    <name evidence="3" type="ORF">SAMN05660206_11362</name>
</gene>
<dbReference type="InterPro" id="IPR001453">
    <property type="entry name" value="MoaB/Mog_dom"/>
</dbReference>
<dbReference type="PANTHER" id="PTHR13939">
    <property type="entry name" value="NICOTINAMIDE-NUCLEOTIDE AMIDOHYDROLASE PNCC"/>
    <property type="match status" value="1"/>
</dbReference>
<dbReference type="SUPFAM" id="SSF142433">
    <property type="entry name" value="CinA-like"/>
    <property type="match status" value="1"/>
</dbReference>
<dbReference type="NCBIfam" id="TIGR00177">
    <property type="entry name" value="molyb_syn"/>
    <property type="match status" value="1"/>
</dbReference>
<evidence type="ECO:0000256" key="1">
    <source>
        <dbReference type="HAMAP-Rule" id="MF_00226"/>
    </source>
</evidence>
<dbReference type="InterPro" id="IPR036653">
    <property type="entry name" value="CinA-like_C"/>
</dbReference>
<name>A0A1I6VF42_9SPHI</name>
<dbReference type="Pfam" id="PF00994">
    <property type="entry name" value="MoCF_biosynth"/>
    <property type="match status" value="1"/>
</dbReference>